<protein>
    <submittedName>
        <fullName evidence="5">Sugar-binding protein</fullName>
    </submittedName>
</protein>
<dbReference type="EMBL" id="JHEH01000003">
    <property type="protein sequence ID" value="KEP71196.1"/>
    <property type="molecule type" value="Genomic_DNA"/>
</dbReference>
<dbReference type="GO" id="GO:1901982">
    <property type="term" value="F:maltose binding"/>
    <property type="evidence" value="ECO:0007669"/>
    <property type="project" value="TreeGrafter"/>
</dbReference>
<dbReference type="GO" id="GO:0015768">
    <property type="term" value="P:maltose transport"/>
    <property type="evidence" value="ECO:0007669"/>
    <property type="project" value="TreeGrafter"/>
</dbReference>
<organism evidence="5 6">
    <name type="scientific">Thioclava dalianensis</name>
    <dbReference type="NCBI Taxonomy" id="1185766"/>
    <lineage>
        <taxon>Bacteria</taxon>
        <taxon>Pseudomonadati</taxon>
        <taxon>Pseudomonadota</taxon>
        <taxon>Alphaproteobacteria</taxon>
        <taxon>Rhodobacterales</taxon>
        <taxon>Paracoccaceae</taxon>
        <taxon>Thioclava</taxon>
    </lineage>
</organism>
<dbReference type="STRING" id="1185766.SAMN05216224_10362"/>
<dbReference type="GO" id="GO:0042956">
    <property type="term" value="P:maltodextrin transmembrane transport"/>
    <property type="evidence" value="ECO:0007669"/>
    <property type="project" value="TreeGrafter"/>
</dbReference>
<dbReference type="Pfam" id="PF13416">
    <property type="entry name" value="SBP_bac_8"/>
    <property type="match status" value="1"/>
</dbReference>
<dbReference type="GO" id="GO:0055052">
    <property type="term" value="C:ATP-binding cassette (ABC) transporter complex, substrate-binding subunit-containing"/>
    <property type="evidence" value="ECO:0007669"/>
    <property type="project" value="TreeGrafter"/>
</dbReference>
<feature type="chain" id="PRO_5001701407" evidence="4">
    <location>
        <begin position="24"/>
        <end position="420"/>
    </location>
</feature>
<dbReference type="AlphaFoldDB" id="A0A074THN0"/>
<evidence type="ECO:0000256" key="2">
    <source>
        <dbReference type="ARBA" id="ARBA00022448"/>
    </source>
</evidence>
<accession>A0A074THN0</accession>
<name>A0A074THN0_9RHOB</name>
<evidence type="ECO:0000256" key="1">
    <source>
        <dbReference type="ARBA" id="ARBA00008520"/>
    </source>
</evidence>
<proteinExistence type="inferred from homology"/>
<dbReference type="RefSeq" id="WP_038062818.1">
    <property type="nucleotide sequence ID" value="NZ_FOVB01000003.1"/>
</dbReference>
<comment type="caution">
    <text evidence="5">The sequence shown here is derived from an EMBL/GenBank/DDBJ whole genome shotgun (WGS) entry which is preliminary data.</text>
</comment>
<comment type="similarity">
    <text evidence="1">Belongs to the bacterial solute-binding protein 1 family.</text>
</comment>
<keyword evidence="3 4" id="KW-0732">Signal</keyword>
<dbReference type="eggNOG" id="COG1653">
    <property type="taxonomic scope" value="Bacteria"/>
</dbReference>
<dbReference type="PANTHER" id="PTHR30061">
    <property type="entry name" value="MALTOSE-BINDING PERIPLASMIC PROTEIN"/>
    <property type="match status" value="1"/>
</dbReference>
<evidence type="ECO:0000256" key="3">
    <source>
        <dbReference type="ARBA" id="ARBA00022729"/>
    </source>
</evidence>
<dbReference type="Gene3D" id="3.40.190.10">
    <property type="entry name" value="Periplasmic binding protein-like II"/>
    <property type="match status" value="1"/>
</dbReference>
<gene>
    <name evidence="5" type="ORF">DL1_11170</name>
</gene>
<sequence length="420" mass="45443">MKLLNVTAGAVIAATGFCSAAFATTDLTMWYHGAGNKVEGKIVNQIIDDFNKSQSDYKVSLQSFPQNSYNGSVTAAALAGKLPDILDMDGPVMPNWAWSGYLQPLPIPQDHFKAFLPGTKGIYDGKLYSIGLWDAAVALYARKSTMKELGLRTPTLDKPWTKDEFMHALKAAKASGKFDYAIDLGMSDKSEWYSYAFLPFLQSFGGGLINRETYDSAEGVLNGKDAIAWGNWWQSLFTDKLVPGTSQDPAAHETGFIDGKYAFSWNGNWNAVKTMAKVKDVEFLPAPDFGHGSKIGAASWQFGISASSKHPEGAAEFIKFATQDKYLADFSEALGLIPATKSAAQMTQMYADGGPLAVFYGLSAAQAEKRPVTPGYVVESKVFQKAAADIADGADVTDTLDGATDQIDADIKRNDGYKTH</sequence>
<dbReference type="OrthoDB" id="9762335at2"/>
<keyword evidence="6" id="KW-1185">Reference proteome</keyword>
<evidence type="ECO:0000256" key="4">
    <source>
        <dbReference type="SAM" id="SignalP"/>
    </source>
</evidence>
<dbReference type="PANTHER" id="PTHR30061:SF50">
    <property type="entry name" value="MALTOSE_MALTODEXTRIN-BINDING PERIPLASMIC PROTEIN"/>
    <property type="match status" value="1"/>
</dbReference>
<feature type="signal peptide" evidence="4">
    <location>
        <begin position="1"/>
        <end position="23"/>
    </location>
</feature>
<keyword evidence="2" id="KW-0813">Transport</keyword>
<dbReference type="Proteomes" id="UP000027725">
    <property type="component" value="Unassembled WGS sequence"/>
</dbReference>
<reference evidence="5 6" key="1">
    <citation type="submission" date="2014-03" db="EMBL/GenBank/DDBJ databases">
        <title>The draft genome sequence of Thioclava dalianensis DLFJ1-1.</title>
        <authorList>
            <person name="Lai Q."/>
            <person name="Shao Z."/>
        </authorList>
    </citation>
    <scope>NUCLEOTIDE SEQUENCE [LARGE SCALE GENOMIC DNA]</scope>
    <source>
        <strain evidence="5 6">DLFJ1-1</strain>
    </source>
</reference>
<dbReference type="InterPro" id="IPR006059">
    <property type="entry name" value="SBP"/>
</dbReference>
<evidence type="ECO:0000313" key="5">
    <source>
        <dbReference type="EMBL" id="KEP71196.1"/>
    </source>
</evidence>
<dbReference type="SUPFAM" id="SSF53850">
    <property type="entry name" value="Periplasmic binding protein-like II"/>
    <property type="match status" value="1"/>
</dbReference>
<evidence type="ECO:0000313" key="6">
    <source>
        <dbReference type="Proteomes" id="UP000027725"/>
    </source>
</evidence>